<dbReference type="Proteomes" id="UP000737171">
    <property type="component" value="Unassembled WGS sequence"/>
</dbReference>
<dbReference type="InterPro" id="IPR043472">
    <property type="entry name" value="Macro_dom-like"/>
</dbReference>
<gene>
    <name evidence="2" type="ORF">HLB44_02155</name>
</gene>
<dbReference type="EMBL" id="JABRWJ010000001">
    <property type="protein sequence ID" value="NRF65781.1"/>
    <property type="molecule type" value="Genomic_DNA"/>
</dbReference>
<organism evidence="2 3">
    <name type="scientific">Pseudaquabacterium terrae</name>
    <dbReference type="NCBI Taxonomy" id="2732868"/>
    <lineage>
        <taxon>Bacteria</taxon>
        <taxon>Pseudomonadati</taxon>
        <taxon>Pseudomonadota</taxon>
        <taxon>Betaproteobacteria</taxon>
        <taxon>Burkholderiales</taxon>
        <taxon>Sphaerotilaceae</taxon>
        <taxon>Pseudaquabacterium</taxon>
    </lineage>
</organism>
<evidence type="ECO:0000259" key="1">
    <source>
        <dbReference type="Pfam" id="PF12770"/>
    </source>
</evidence>
<evidence type="ECO:0000313" key="3">
    <source>
        <dbReference type="Proteomes" id="UP000737171"/>
    </source>
</evidence>
<keyword evidence="3" id="KW-1185">Reference proteome</keyword>
<sequence length="652" mass="69812">MSRRAKAPTQAPAAPATTPLQVSVCWGDMTRSAGDVLLVGHYAGVMPQRAELAVDDWVSATAGGGPEVPRLITEMTRRGVLRGDLGEVQFFPGPDGRLAAVAGMGQPGTFGPSQQRRLATAVAQVIGMLPQTRSVTSVVIGSGEGNLPLELAARDFVDAFAGALQADPRLKVRSLAIAERQLERALQVQRALAAAPTRPAATRQWTLADGLQEVDGGGVSADFGCAMLLAALGLPDDGKPGLLESALQRLPESLRDAVRQRIRGAQANGQPPEAALRHAALQLRLAPPEEPVTRLVPTRMAFTHRGDDLHATAITERTTVTERVLERRVQLALRAAEKLAEASTSSASQLGQRIRRLLVHGDLQSLLQALGDLVLELDEVTASMPWEMLALEGNAEPLAVRRPLARQLRTRYSPRPGESVRGGLPRVLIIGDPASGTGALPSARVEAKELGTWFKEHEVDCTVLIGPPEAGTGAGTEAGYEPAEYVEVVTLLQSGQYDIVHFCGHADYEQGSAERCGWLFDENHRLTGSDLQGMARPPRLVFANACLTSQIKRGNVAAGLADEFFHVGVQDFIGTAWEVPSEPARTLAMTFYRELLPAANRLGAPIGEALREARAAIWQPEQTAQVHAEGAPRAAWAAYQHYGDPASRFVTR</sequence>
<comment type="caution">
    <text evidence="2">The sequence shown here is derived from an EMBL/GenBank/DDBJ whole genome shotgun (WGS) entry which is preliminary data.</text>
</comment>
<dbReference type="Gene3D" id="3.40.220.10">
    <property type="entry name" value="Leucine Aminopeptidase, subunit E, domain 1"/>
    <property type="match status" value="1"/>
</dbReference>
<reference evidence="2 3" key="1">
    <citation type="submission" date="2020-05" db="EMBL/GenBank/DDBJ databases">
        <title>Aquincola sp. isolate from soil.</title>
        <authorList>
            <person name="Han J."/>
            <person name="Kim D.-U."/>
        </authorList>
    </citation>
    <scope>NUCLEOTIDE SEQUENCE [LARGE SCALE GENOMIC DNA]</scope>
    <source>
        <strain evidence="2 3">S2</strain>
    </source>
</reference>
<name>A0ABX2E9U3_9BURK</name>
<dbReference type="InterPro" id="IPR024983">
    <property type="entry name" value="CHAT_dom"/>
</dbReference>
<proteinExistence type="predicted"/>
<feature type="domain" description="CHAT" evidence="1">
    <location>
        <begin position="350"/>
        <end position="644"/>
    </location>
</feature>
<protein>
    <submittedName>
        <fullName evidence="2">CHAT domain-containing protein</fullName>
    </submittedName>
</protein>
<dbReference type="Pfam" id="PF12770">
    <property type="entry name" value="CHAT"/>
    <property type="match status" value="1"/>
</dbReference>
<dbReference type="RefSeq" id="WP_173120122.1">
    <property type="nucleotide sequence ID" value="NZ_JABRWJ010000001.1"/>
</dbReference>
<accession>A0ABX2E9U3</accession>
<evidence type="ECO:0000313" key="2">
    <source>
        <dbReference type="EMBL" id="NRF65781.1"/>
    </source>
</evidence>